<feature type="transmembrane region" description="Helical" evidence="1">
    <location>
        <begin position="27"/>
        <end position="49"/>
    </location>
</feature>
<keyword evidence="3" id="KW-1185">Reference proteome</keyword>
<organism evidence="2 3">
    <name type="scientific">Phialocephala subalpina</name>
    <dbReference type="NCBI Taxonomy" id="576137"/>
    <lineage>
        <taxon>Eukaryota</taxon>
        <taxon>Fungi</taxon>
        <taxon>Dikarya</taxon>
        <taxon>Ascomycota</taxon>
        <taxon>Pezizomycotina</taxon>
        <taxon>Leotiomycetes</taxon>
        <taxon>Helotiales</taxon>
        <taxon>Mollisiaceae</taxon>
        <taxon>Phialocephala</taxon>
        <taxon>Phialocephala fortinii species complex</taxon>
    </lineage>
</organism>
<evidence type="ECO:0000256" key="1">
    <source>
        <dbReference type="SAM" id="Phobius"/>
    </source>
</evidence>
<proteinExistence type="predicted"/>
<dbReference type="Proteomes" id="UP000184330">
    <property type="component" value="Unassembled WGS sequence"/>
</dbReference>
<gene>
    <name evidence="2" type="ORF">PAC_11214</name>
</gene>
<keyword evidence="1" id="KW-0812">Transmembrane</keyword>
<reference evidence="2 3" key="1">
    <citation type="submission" date="2016-03" db="EMBL/GenBank/DDBJ databases">
        <authorList>
            <person name="Ploux O."/>
        </authorList>
    </citation>
    <scope>NUCLEOTIDE SEQUENCE [LARGE SCALE GENOMIC DNA]</scope>
    <source>
        <strain evidence="2 3">UAMH 11012</strain>
    </source>
</reference>
<dbReference type="AlphaFoldDB" id="A0A1L7X8G2"/>
<evidence type="ECO:0000313" key="2">
    <source>
        <dbReference type="EMBL" id="CZR61318.1"/>
    </source>
</evidence>
<evidence type="ECO:0000313" key="3">
    <source>
        <dbReference type="Proteomes" id="UP000184330"/>
    </source>
</evidence>
<protein>
    <submittedName>
        <fullName evidence="2">Uncharacterized protein</fullName>
    </submittedName>
</protein>
<dbReference type="EMBL" id="FJOG01000018">
    <property type="protein sequence ID" value="CZR61318.1"/>
    <property type="molecule type" value="Genomic_DNA"/>
</dbReference>
<sequence length="183" mass="19965">MSSRRTRTTSSTMTTQIYPENLRLSALLFRTVGLGLAIGALVLAIQISSHGGTPVFAYVASIWCLILDPLDIICLLSWTRIPPGGLIFLDTLAVGFCVGGMLNNIVVKNNGDGNNGRSKPKLPERDSDQSKGSKDFFACLSYALRPRSRFTEQQLEATQGWTCTMVLGSETMEEEGVEANSHY</sequence>
<feature type="transmembrane region" description="Helical" evidence="1">
    <location>
        <begin position="85"/>
        <end position="107"/>
    </location>
</feature>
<accession>A0A1L7X8G2</accession>
<dbReference type="OrthoDB" id="3535996at2759"/>
<name>A0A1L7X8G2_9HELO</name>
<keyword evidence="1" id="KW-0472">Membrane</keyword>
<keyword evidence="1" id="KW-1133">Transmembrane helix</keyword>